<reference evidence="2" key="1">
    <citation type="submission" date="2018-05" db="EMBL/GenBank/DDBJ databases">
        <authorList>
            <person name="Li X."/>
        </authorList>
    </citation>
    <scope>NUCLEOTIDE SEQUENCE [LARGE SCALE GENOMIC DNA]</scope>
    <source>
        <strain evidence="2">HKS-05</strain>
    </source>
</reference>
<protein>
    <submittedName>
        <fullName evidence="1">Uncharacterized protein</fullName>
    </submittedName>
</protein>
<organism evidence="1 2">
    <name type="scientific">Phenylobacterium hankyongense</name>
    <dbReference type="NCBI Taxonomy" id="1813876"/>
    <lineage>
        <taxon>Bacteria</taxon>
        <taxon>Pseudomonadati</taxon>
        <taxon>Pseudomonadota</taxon>
        <taxon>Alphaproteobacteria</taxon>
        <taxon>Caulobacterales</taxon>
        <taxon>Caulobacteraceae</taxon>
        <taxon>Phenylobacterium</taxon>
    </lineage>
</organism>
<dbReference type="AlphaFoldDB" id="A0A328AZ74"/>
<sequence length="104" mass="11302">MAPGRQDRARRRPASGLRARAAADPDFGARWAELSLLISLLTEDPELRDSAVLIRLSRQLRLCADIPELAAPLLGCDPTQLNPDLLHAAAGLLLNRSPAWRTAS</sequence>
<evidence type="ECO:0000313" key="2">
    <source>
        <dbReference type="Proteomes" id="UP000249842"/>
    </source>
</evidence>
<gene>
    <name evidence="1" type="ORF">DJ021_07160</name>
</gene>
<proteinExistence type="predicted"/>
<dbReference type="OrthoDB" id="7189682at2"/>
<accession>A0A328AZ74</accession>
<comment type="caution">
    <text evidence="1">The sequence shown here is derived from an EMBL/GenBank/DDBJ whole genome shotgun (WGS) entry which is preliminary data.</text>
</comment>
<keyword evidence="2" id="KW-1185">Reference proteome</keyword>
<name>A0A328AZ74_9CAUL</name>
<dbReference type="Proteomes" id="UP000249842">
    <property type="component" value="Unassembled WGS sequence"/>
</dbReference>
<evidence type="ECO:0000313" key="1">
    <source>
        <dbReference type="EMBL" id="RAK59595.1"/>
    </source>
</evidence>
<dbReference type="RefSeq" id="WP_111456888.1">
    <property type="nucleotide sequence ID" value="NZ_QFYP01000001.1"/>
</dbReference>
<dbReference type="EMBL" id="QFYP01000001">
    <property type="protein sequence ID" value="RAK59595.1"/>
    <property type="molecule type" value="Genomic_DNA"/>
</dbReference>